<reference evidence="1" key="1">
    <citation type="journal article" date="2020" name="Stud. Mycol.">
        <title>101 Dothideomycetes genomes: a test case for predicting lifestyles and emergence of pathogens.</title>
        <authorList>
            <person name="Haridas S."/>
            <person name="Albert R."/>
            <person name="Binder M."/>
            <person name="Bloem J."/>
            <person name="Labutti K."/>
            <person name="Salamov A."/>
            <person name="Andreopoulos B."/>
            <person name="Baker S."/>
            <person name="Barry K."/>
            <person name="Bills G."/>
            <person name="Bluhm B."/>
            <person name="Cannon C."/>
            <person name="Castanera R."/>
            <person name="Culley D."/>
            <person name="Daum C."/>
            <person name="Ezra D."/>
            <person name="Gonzalez J."/>
            <person name="Henrissat B."/>
            <person name="Kuo A."/>
            <person name="Liang C."/>
            <person name="Lipzen A."/>
            <person name="Lutzoni F."/>
            <person name="Magnuson J."/>
            <person name="Mondo S."/>
            <person name="Nolan M."/>
            <person name="Ohm R."/>
            <person name="Pangilinan J."/>
            <person name="Park H.-J."/>
            <person name="Ramirez L."/>
            <person name="Alfaro M."/>
            <person name="Sun H."/>
            <person name="Tritt A."/>
            <person name="Yoshinaga Y."/>
            <person name="Zwiers L.-H."/>
            <person name="Turgeon B."/>
            <person name="Goodwin S."/>
            <person name="Spatafora J."/>
            <person name="Crous P."/>
            <person name="Grigoriev I."/>
        </authorList>
    </citation>
    <scope>NUCLEOTIDE SEQUENCE</scope>
    <source>
        <strain evidence="1">CBS 627.86</strain>
    </source>
</reference>
<accession>A0A6A5YN31</accession>
<protein>
    <submittedName>
        <fullName evidence="1">Uncharacterized protein</fullName>
    </submittedName>
</protein>
<sequence>MKGSAASQVFAIYELLELVFKYTPCPIDTYPPLLHLRLLNRKANAVISTSPKLRHLTWHAEHPDTDGLPAPRLGSRWAPLRRISNAQYTYFYHASASDKTYAPNPVLGELGINTDDYNMMDDDSWKFTDALAPTGPRFSFGNTCWGSMLATRSGCASLLFWMGRYEYRTYYWVVSNSGTALTVADVLAVLNRMRQGNGVVHRGQDAENWKGAAWPMEVVDGRSYPPNANGDRRFPMYLHGNWEHGVATQGYVVENRDDVDLLVLKKAYHRGSGRLEFALRRVEAVGGIWEYEEVAENREEEEWLEDLRILFKEE</sequence>
<keyword evidence="2" id="KW-1185">Reference proteome</keyword>
<dbReference type="Proteomes" id="UP000799770">
    <property type="component" value="Unassembled WGS sequence"/>
</dbReference>
<evidence type="ECO:0000313" key="2">
    <source>
        <dbReference type="Proteomes" id="UP000799770"/>
    </source>
</evidence>
<evidence type="ECO:0000313" key="1">
    <source>
        <dbReference type="EMBL" id="KAF2108363.1"/>
    </source>
</evidence>
<dbReference type="EMBL" id="ML977348">
    <property type="protein sequence ID" value="KAF2108363.1"/>
    <property type="molecule type" value="Genomic_DNA"/>
</dbReference>
<gene>
    <name evidence="1" type="ORF">BDV96DRAFT_636909</name>
</gene>
<proteinExistence type="predicted"/>
<name>A0A6A5YN31_9PLEO</name>
<dbReference type="AlphaFoldDB" id="A0A6A5YN31"/>
<organism evidence="1 2">
    <name type="scientific">Lophiotrema nucula</name>
    <dbReference type="NCBI Taxonomy" id="690887"/>
    <lineage>
        <taxon>Eukaryota</taxon>
        <taxon>Fungi</taxon>
        <taxon>Dikarya</taxon>
        <taxon>Ascomycota</taxon>
        <taxon>Pezizomycotina</taxon>
        <taxon>Dothideomycetes</taxon>
        <taxon>Pleosporomycetidae</taxon>
        <taxon>Pleosporales</taxon>
        <taxon>Lophiotremataceae</taxon>
        <taxon>Lophiotrema</taxon>
    </lineage>
</organism>